<protein>
    <submittedName>
        <fullName evidence="2">NAD-dependent epimerase/dehydratase family protein</fullName>
    </submittedName>
</protein>
<dbReference type="PANTHER" id="PTHR48079">
    <property type="entry name" value="PROTEIN YEEZ"/>
    <property type="match status" value="1"/>
</dbReference>
<dbReference type="InterPro" id="IPR001509">
    <property type="entry name" value="Epimerase_deHydtase"/>
</dbReference>
<evidence type="ECO:0000313" key="3">
    <source>
        <dbReference type="Proteomes" id="UP000321805"/>
    </source>
</evidence>
<dbReference type="Proteomes" id="UP000321805">
    <property type="component" value="Chromosome"/>
</dbReference>
<accession>A0A5B8UAY6</accession>
<dbReference type="PANTHER" id="PTHR48079:SF6">
    <property type="entry name" value="NAD(P)-BINDING DOMAIN-CONTAINING PROTEIN-RELATED"/>
    <property type="match status" value="1"/>
</dbReference>
<dbReference type="EMBL" id="CP042430">
    <property type="protein sequence ID" value="QEC50205.1"/>
    <property type="molecule type" value="Genomic_DNA"/>
</dbReference>
<evidence type="ECO:0000313" key="2">
    <source>
        <dbReference type="EMBL" id="QEC50205.1"/>
    </source>
</evidence>
<dbReference type="InterPro" id="IPR051783">
    <property type="entry name" value="NAD(P)-dependent_oxidoreduct"/>
</dbReference>
<dbReference type="Pfam" id="PF01370">
    <property type="entry name" value="Epimerase"/>
    <property type="match status" value="1"/>
</dbReference>
<proteinExistence type="predicted"/>
<reference evidence="2 3" key="1">
    <citation type="journal article" date="2018" name="J. Microbiol.">
        <title>Baekduia soli gen. nov., sp. nov., a novel bacterium isolated from the soil of Baekdu Mountain and proposal of a novel family name, Baekduiaceae fam. nov.</title>
        <authorList>
            <person name="An D.S."/>
            <person name="Siddiqi M.Z."/>
            <person name="Kim K.H."/>
            <person name="Yu H.S."/>
            <person name="Im W.T."/>
        </authorList>
    </citation>
    <scope>NUCLEOTIDE SEQUENCE [LARGE SCALE GENOMIC DNA]</scope>
    <source>
        <strain evidence="2 3">BR7-21</strain>
    </source>
</reference>
<dbReference type="AlphaFoldDB" id="A0A5B8UAY6"/>
<dbReference type="GO" id="GO:0005737">
    <property type="term" value="C:cytoplasm"/>
    <property type="evidence" value="ECO:0007669"/>
    <property type="project" value="TreeGrafter"/>
</dbReference>
<evidence type="ECO:0000259" key="1">
    <source>
        <dbReference type="Pfam" id="PF01370"/>
    </source>
</evidence>
<dbReference type="Gene3D" id="3.40.50.720">
    <property type="entry name" value="NAD(P)-binding Rossmann-like Domain"/>
    <property type="match status" value="1"/>
</dbReference>
<dbReference type="OrthoDB" id="9801785at2"/>
<keyword evidence="3" id="KW-1185">Reference proteome</keyword>
<organism evidence="2 3">
    <name type="scientific">Baekduia soli</name>
    <dbReference type="NCBI Taxonomy" id="496014"/>
    <lineage>
        <taxon>Bacteria</taxon>
        <taxon>Bacillati</taxon>
        <taxon>Actinomycetota</taxon>
        <taxon>Thermoleophilia</taxon>
        <taxon>Solirubrobacterales</taxon>
        <taxon>Baekduiaceae</taxon>
        <taxon>Baekduia</taxon>
    </lineage>
</organism>
<gene>
    <name evidence="2" type="ORF">FSW04_23230</name>
</gene>
<sequence>MAPVAKTLVTGASGLVGSHVARALVERGDDVRVTARRHAALDALGGLDVEIVEADVLQRGEMRRALRGVDRLFHVAGATTLRAGPRALYEANVTGTRIALEEALRAGLGRVVHTSAAAAIGPARGPGATADEDQAFNGARVGLSYAHAKAEAEREALRISAQGLPVVIVNPAHVLGPGDLFRSSTELVRRFLRREIPFYVDGGLCVVGAADVARGHLLADEHGRVGERYILGGRNFTNDRLFADLGRLSGVEPPAIKLPLTAALALARAAEALPGTAVMTVQEIRALGLWWSYRSAKARRELGWSTGHHEQPLIETIEWLRIREPAQVGRPGTRQPLALRAAGFGARRATGVLRLLG</sequence>
<dbReference type="SUPFAM" id="SSF51735">
    <property type="entry name" value="NAD(P)-binding Rossmann-fold domains"/>
    <property type="match status" value="1"/>
</dbReference>
<dbReference type="KEGG" id="bsol:FSW04_23230"/>
<name>A0A5B8UAY6_9ACTN</name>
<dbReference type="GO" id="GO:0004029">
    <property type="term" value="F:aldehyde dehydrogenase (NAD+) activity"/>
    <property type="evidence" value="ECO:0007669"/>
    <property type="project" value="TreeGrafter"/>
</dbReference>
<dbReference type="InterPro" id="IPR036291">
    <property type="entry name" value="NAD(P)-bd_dom_sf"/>
</dbReference>
<feature type="domain" description="NAD-dependent epimerase/dehydratase" evidence="1">
    <location>
        <begin position="8"/>
        <end position="232"/>
    </location>
</feature>